<keyword evidence="5" id="KW-0560">Oxidoreductase</keyword>
<evidence type="ECO:0000256" key="5">
    <source>
        <dbReference type="ARBA" id="ARBA00023002"/>
    </source>
</evidence>
<reference evidence="10" key="1">
    <citation type="submission" date="2021-03" db="EMBL/GenBank/DDBJ databases">
        <title>Whole genome sequence of Streptomyces bomunensis MMS17-BM035.</title>
        <authorList>
            <person name="Lee J.H."/>
        </authorList>
    </citation>
    <scope>NUCLEOTIDE SEQUENCE</scope>
    <source>
        <strain evidence="10">MMS17-BM035</strain>
    </source>
</reference>
<dbReference type="PROSITE" id="PS00198">
    <property type="entry name" value="4FE4S_FER_1"/>
    <property type="match status" value="1"/>
</dbReference>
<evidence type="ECO:0000313" key="10">
    <source>
        <dbReference type="EMBL" id="MBP0462009.1"/>
    </source>
</evidence>
<dbReference type="EMBL" id="JAGIQL010000269">
    <property type="protein sequence ID" value="MBP0462009.1"/>
    <property type="molecule type" value="Genomic_DNA"/>
</dbReference>
<dbReference type="InterPro" id="IPR004113">
    <property type="entry name" value="FAD-bd_oxidored_4_C"/>
</dbReference>
<dbReference type="GO" id="GO:0004458">
    <property type="term" value="F:D-lactate dehydrogenase (cytochrome) activity"/>
    <property type="evidence" value="ECO:0007669"/>
    <property type="project" value="TreeGrafter"/>
</dbReference>
<proteinExistence type="predicted"/>
<dbReference type="GO" id="GO:0008720">
    <property type="term" value="F:D-lactate dehydrogenase (NAD+) activity"/>
    <property type="evidence" value="ECO:0007669"/>
    <property type="project" value="TreeGrafter"/>
</dbReference>
<dbReference type="InterPro" id="IPR036318">
    <property type="entry name" value="FAD-bd_PCMH-like_sf"/>
</dbReference>
<keyword evidence="11" id="KW-1185">Reference proteome</keyword>
<keyword evidence="3" id="KW-0479">Metal-binding</keyword>
<dbReference type="Pfam" id="PF02754">
    <property type="entry name" value="CCG"/>
    <property type="match status" value="1"/>
</dbReference>
<evidence type="ECO:0000256" key="8">
    <source>
        <dbReference type="SAM" id="MobiDB-lite"/>
    </source>
</evidence>
<evidence type="ECO:0000256" key="7">
    <source>
        <dbReference type="ARBA" id="ARBA00023014"/>
    </source>
</evidence>
<dbReference type="GO" id="GO:0051536">
    <property type="term" value="F:iron-sulfur cluster binding"/>
    <property type="evidence" value="ECO:0007669"/>
    <property type="project" value="UniProtKB-KW"/>
</dbReference>
<accession>A0A940S1I5</accession>
<dbReference type="PROSITE" id="PS51387">
    <property type="entry name" value="FAD_PCMH"/>
    <property type="match status" value="1"/>
</dbReference>
<dbReference type="PANTHER" id="PTHR11748">
    <property type="entry name" value="D-LACTATE DEHYDROGENASE"/>
    <property type="match status" value="1"/>
</dbReference>
<dbReference type="Gene3D" id="3.30.465.10">
    <property type="match status" value="1"/>
</dbReference>
<evidence type="ECO:0000256" key="4">
    <source>
        <dbReference type="ARBA" id="ARBA00022827"/>
    </source>
</evidence>
<keyword evidence="2" id="KW-0285">Flavoprotein</keyword>
<keyword evidence="4" id="KW-0274">FAD</keyword>
<dbReference type="Gene3D" id="3.30.70.2740">
    <property type="match status" value="1"/>
</dbReference>
<dbReference type="GO" id="GO:0046872">
    <property type="term" value="F:metal ion binding"/>
    <property type="evidence" value="ECO:0007669"/>
    <property type="project" value="UniProtKB-KW"/>
</dbReference>
<dbReference type="InterPro" id="IPR016166">
    <property type="entry name" value="FAD-bd_PCMH"/>
</dbReference>
<evidence type="ECO:0000256" key="2">
    <source>
        <dbReference type="ARBA" id="ARBA00022630"/>
    </source>
</evidence>
<feature type="domain" description="FAD-binding PCMH-type" evidence="9">
    <location>
        <begin position="71"/>
        <end position="299"/>
    </location>
</feature>
<dbReference type="Pfam" id="PF13183">
    <property type="entry name" value="Fer4_8"/>
    <property type="match status" value="1"/>
</dbReference>
<gene>
    <name evidence="10" type="ORF">JFN87_31840</name>
</gene>
<dbReference type="Pfam" id="PF01565">
    <property type="entry name" value="FAD_binding_4"/>
    <property type="match status" value="1"/>
</dbReference>
<evidence type="ECO:0000259" key="9">
    <source>
        <dbReference type="PROSITE" id="PS51387"/>
    </source>
</evidence>
<dbReference type="SUPFAM" id="SSF46548">
    <property type="entry name" value="alpha-helical ferredoxin"/>
    <property type="match status" value="1"/>
</dbReference>
<dbReference type="InterPro" id="IPR004017">
    <property type="entry name" value="Cys_rich_dom"/>
</dbReference>
<dbReference type="InterPro" id="IPR016164">
    <property type="entry name" value="FAD-linked_Oxase-like_C"/>
</dbReference>
<dbReference type="SUPFAM" id="SSF55103">
    <property type="entry name" value="FAD-linked oxidases, C-terminal domain"/>
    <property type="match status" value="1"/>
</dbReference>
<evidence type="ECO:0000256" key="3">
    <source>
        <dbReference type="ARBA" id="ARBA00022723"/>
    </source>
</evidence>
<dbReference type="InterPro" id="IPR016169">
    <property type="entry name" value="FAD-bd_PCMH_sub2"/>
</dbReference>
<dbReference type="Pfam" id="PF02913">
    <property type="entry name" value="FAD-oxidase_C"/>
    <property type="match status" value="1"/>
</dbReference>
<feature type="region of interest" description="Disordered" evidence="8">
    <location>
        <begin position="1"/>
        <end position="35"/>
    </location>
</feature>
<evidence type="ECO:0000256" key="1">
    <source>
        <dbReference type="ARBA" id="ARBA00001974"/>
    </source>
</evidence>
<name>A0A940S1I5_9ACTN</name>
<comment type="cofactor">
    <cofactor evidence="1">
        <name>FAD</name>
        <dbReference type="ChEBI" id="CHEBI:57692"/>
    </cofactor>
</comment>
<comment type="caution">
    <text evidence="10">The sequence shown here is derived from an EMBL/GenBank/DDBJ whole genome shotgun (WGS) entry which is preliminary data.</text>
</comment>
<keyword evidence="6" id="KW-0408">Iron</keyword>
<evidence type="ECO:0000313" key="11">
    <source>
        <dbReference type="Proteomes" id="UP000670475"/>
    </source>
</evidence>
<dbReference type="InterPro" id="IPR006094">
    <property type="entry name" value="Oxid_FAD_bind_N"/>
</dbReference>
<keyword evidence="7" id="KW-0411">Iron-sulfur</keyword>
<dbReference type="GO" id="GO:0071949">
    <property type="term" value="F:FAD binding"/>
    <property type="evidence" value="ECO:0007669"/>
    <property type="project" value="InterPro"/>
</dbReference>
<dbReference type="PANTHER" id="PTHR11748:SF119">
    <property type="entry name" value="D-2-HYDROXYGLUTARATE DEHYDROGENASE"/>
    <property type="match status" value="1"/>
</dbReference>
<protein>
    <submittedName>
        <fullName evidence="10">FAD-binding protein</fullName>
    </submittedName>
</protein>
<organism evidence="10 11">
    <name type="scientific">Streptomyces montanisoli</name>
    <dbReference type="NCBI Taxonomy" id="2798581"/>
    <lineage>
        <taxon>Bacteria</taxon>
        <taxon>Bacillati</taxon>
        <taxon>Actinomycetota</taxon>
        <taxon>Actinomycetes</taxon>
        <taxon>Kitasatosporales</taxon>
        <taxon>Streptomycetaceae</taxon>
        <taxon>Streptomyces</taxon>
    </lineage>
</organism>
<dbReference type="Gene3D" id="3.30.43.10">
    <property type="entry name" value="Uridine Diphospho-n-acetylenolpyruvylglucosamine Reductase, domain 2"/>
    <property type="match status" value="1"/>
</dbReference>
<dbReference type="RefSeq" id="WP_209345793.1">
    <property type="nucleotide sequence ID" value="NZ_JAGIQL010000269.1"/>
</dbReference>
<dbReference type="AlphaFoldDB" id="A0A940S1I5"/>
<dbReference type="InterPro" id="IPR017896">
    <property type="entry name" value="4Fe4S_Fe-S-bd"/>
</dbReference>
<dbReference type="Proteomes" id="UP000670475">
    <property type="component" value="Unassembled WGS sequence"/>
</dbReference>
<evidence type="ECO:0000256" key="6">
    <source>
        <dbReference type="ARBA" id="ARBA00023004"/>
    </source>
</evidence>
<dbReference type="InterPro" id="IPR016167">
    <property type="entry name" value="FAD-bd_PCMH_sub1"/>
</dbReference>
<dbReference type="GO" id="GO:1903457">
    <property type="term" value="P:lactate catabolic process"/>
    <property type="evidence" value="ECO:0007669"/>
    <property type="project" value="TreeGrafter"/>
</dbReference>
<dbReference type="InterPro" id="IPR017900">
    <property type="entry name" value="4Fe4S_Fe_S_CS"/>
</dbReference>
<sequence length="1017" mass="108204">MADQPRARTGPQGPDHRDTHPQTPAGVRRPGAEGPHALAPLEAALRAAVTRGGVDFGSRRRAEYAQDASNYRQVPVAVVMPADADELIAAVAACRAHGTPVTLRGGGTSIAGQAVGDGVVIDTSRHLNRILSVDPEARTATVEPGVVLDRLQDACRPHGLRFGPDPSTHSRCTVGGMIGNNACGTHSVAWGRTADNIVALDVLTYDGTRMRVGRLSAREPAEAVAAGGRGGEIHAALRDLRDGNLALLRTEFGRFRRQVSGYGLEHLLPERGFDVAAALVGTEGTCVVVLSATVRLVPLPRRRTLVALGFPDLPAAGDAARAVLRHDPIACEGLGAEQVAALRRGVPDAEPERLLPEGRGWLLCEFGDAAGAPDHDAGTPGTAGDEELAAALARDTGAVGVRLVTDPGEQAALWRVREESSGLATRAPDGTEAWPGWEDSAVPVEHLGDYLRDFERLMARHGLHGTPYGHFGEGCVHIRIDFDHTTPEGVRVFMAFMADAARLVARHGGTLSGEHGDGQARAQFLPLVHSPAAIDAFNAFKAIWDPDGGLNPGILVHPRPADERLRVQPGHRPALPLATTLALSEDGGDLSRALRRCVGVAKCRTPSGGVMCPSYRVTGDEKDSTRGRARVLYEMVQGDVVTDGWHSEEVRDVLDLCLSCKGCKSDCPVGVDMATYKAEFLHQHYRRRVRPRAHYSLGWLPLWSRLAATAPRLVNRVTGSGLPAAALKAAGGIAAERPVPRFAQTRFRRWFESRPAPAAGGDPGRQVLLWPDTFTEFFSPEVGRAAVEVLEHAGFEVLLPPDRLCCGLTWLTTGQLGVARRVLGRTLDAVDSYLARGIPLVGLEPSCTSLFRSDAVELLAGDPRARRAAESTVTLAELLDRRAPGTDFGRLGRAAVTQTHCHQHATLGSAADDRLLARIGVDNDRLDSGCCGLAGNFGFEKEHYGVSVSVAENVLLPALRETPDDTVVLADGFSCRTQISQLSGRRPVHLAELLRDGVRAAALSPGGRPGAGPGPAR</sequence>
<dbReference type="SUPFAM" id="SSF56176">
    <property type="entry name" value="FAD-binding/transporter-associated domain-like"/>
    <property type="match status" value="1"/>
</dbReference>